<dbReference type="EMBL" id="JAUZQC010000004">
    <property type="protein sequence ID" value="KAK5871830.1"/>
    <property type="molecule type" value="Genomic_DNA"/>
</dbReference>
<reference evidence="2 3" key="1">
    <citation type="journal article" date="2023" name="Genes (Basel)">
        <title>Chromosome-Level Genome Assembly and Circadian Gene Repertoire of the Patagonia Blennie Eleginops maclovinus-The Closest Ancestral Proxy of Antarctic Cryonotothenioids.</title>
        <authorList>
            <person name="Cheng C.C."/>
            <person name="Rivera-Colon A.G."/>
            <person name="Minhas B.F."/>
            <person name="Wilson L."/>
            <person name="Rayamajhi N."/>
            <person name="Vargas-Chacoff L."/>
            <person name="Catchen J.M."/>
        </authorList>
    </citation>
    <scope>NUCLEOTIDE SEQUENCE [LARGE SCALE GENOMIC DNA]</scope>
    <source>
        <strain evidence="2">JMC-PN-2008</strain>
    </source>
</reference>
<comment type="caution">
    <text evidence="2">The sequence shown here is derived from an EMBL/GenBank/DDBJ whole genome shotgun (WGS) entry which is preliminary data.</text>
</comment>
<feature type="region of interest" description="Disordered" evidence="1">
    <location>
        <begin position="1"/>
        <end position="23"/>
    </location>
</feature>
<keyword evidence="3" id="KW-1185">Reference proteome</keyword>
<gene>
    <name evidence="2" type="ORF">PBY51_012575</name>
</gene>
<organism evidence="2 3">
    <name type="scientific">Eleginops maclovinus</name>
    <name type="common">Patagonian blennie</name>
    <name type="synonym">Eleginus maclovinus</name>
    <dbReference type="NCBI Taxonomy" id="56733"/>
    <lineage>
        <taxon>Eukaryota</taxon>
        <taxon>Metazoa</taxon>
        <taxon>Chordata</taxon>
        <taxon>Craniata</taxon>
        <taxon>Vertebrata</taxon>
        <taxon>Euteleostomi</taxon>
        <taxon>Actinopterygii</taxon>
        <taxon>Neopterygii</taxon>
        <taxon>Teleostei</taxon>
        <taxon>Neoteleostei</taxon>
        <taxon>Acanthomorphata</taxon>
        <taxon>Eupercaria</taxon>
        <taxon>Perciformes</taxon>
        <taxon>Notothenioidei</taxon>
        <taxon>Eleginopidae</taxon>
        <taxon>Eleginops</taxon>
    </lineage>
</organism>
<evidence type="ECO:0000256" key="1">
    <source>
        <dbReference type="SAM" id="MobiDB-lite"/>
    </source>
</evidence>
<protein>
    <submittedName>
        <fullName evidence="2">Uncharacterized protein</fullName>
    </submittedName>
</protein>
<evidence type="ECO:0000313" key="3">
    <source>
        <dbReference type="Proteomes" id="UP001346869"/>
    </source>
</evidence>
<dbReference type="Proteomes" id="UP001346869">
    <property type="component" value="Unassembled WGS sequence"/>
</dbReference>
<sequence length="83" mass="9427">MPQLPLQVEQDGLRDTDTPPPAKKAKLTAMEEIFQDEDDVMVTHVEPPLPVRLRIQQEILKFKCMPKLKSTDDVIVFWGGGII</sequence>
<accession>A0AAN7Y395</accession>
<proteinExistence type="predicted"/>
<evidence type="ECO:0000313" key="2">
    <source>
        <dbReference type="EMBL" id="KAK5871830.1"/>
    </source>
</evidence>
<name>A0AAN7Y395_ELEMC</name>
<reference evidence="2 3" key="2">
    <citation type="journal article" date="2023" name="Mol. Biol. Evol.">
        <title>Genomics of Secondarily Temperate Adaptation in the Only Non-Antarctic Icefish.</title>
        <authorList>
            <person name="Rivera-Colon A.G."/>
            <person name="Rayamajhi N."/>
            <person name="Minhas B.F."/>
            <person name="Madrigal G."/>
            <person name="Bilyk K.T."/>
            <person name="Yoon V."/>
            <person name="Hune M."/>
            <person name="Gregory S."/>
            <person name="Cheng C.H.C."/>
            <person name="Catchen J.M."/>
        </authorList>
    </citation>
    <scope>NUCLEOTIDE SEQUENCE [LARGE SCALE GENOMIC DNA]</scope>
    <source>
        <strain evidence="2">JMC-PN-2008</strain>
    </source>
</reference>
<dbReference type="AlphaFoldDB" id="A0AAN7Y395"/>